<proteinExistence type="predicted"/>
<dbReference type="InterPro" id="IPR020915">
    <property type="entry name" value="UPF0311"/>
</dbReference>
<accession>A0A423WMI2</accession>
<protein>
    <submittedName>
        <fullName evidence="2">Uncharacterized protein</fullName>
    </submittedName>
</protein>
<keyword evidence="3" id="KW-1185">Reference proteome</keyword>
<dbReference type="Proteomes" id="UP000283895">
    <property type="component" value="Unassembled WGS sequence"/>
</dbReference>
<dbReference type="InterPro" id="IPR029063">
    <property type="entry name" value="SAM-dependent_MTases_sf"/>
</dbReference>
<comment type="caution">
    <text evidence="2">The sequence shown here is derived from an EMBL/GenBank/DDBJ whole genome shotgun (WGS) entry which is preliminary data.</text>
</comment>
<dbReference type="Gene3D" id="2.40.160.20">
    <property type="match status" value="1"/>
</dbReference>
<dbReference type="PANTHER" id="PTHR37315">
    <property type="entry name" value="UPF0311 PROTEIN BLR7842"/>
    <property type="match status" value="1"/>
</dbReference>
<dbReference type="SUPFAM" id="SSF53335">
    <property type="entry name" value="S-adenosyl-L-methionine-dependent methyltransferases"/>
    <property type="match status" value="1"/>
</dbReference>
<dbReference type="Pfam" id="PF13489">
    <property type="entry name" value="Methyltransf_23"/>
    <property type="match status" value="1"/>
</dbReference>
<evidence type="ECO:0000256" key="1">
    <source>
        <dbReference type="SAM" id="MobiDB-lite"/>
    </source>
</evidence>
<organism evidence="2 3">
    <name type="scientific">Cytospora schulzeri</name>
    <dbReference type="NCBI Taxonomy" id="448051"/>
    <lineage>
        <taxon>Eukaryota</taxon>
        <taxon>Fungi</taxon>
        <taxon>Dikarya</taxon>
        <taxon>Ascomycota</taxon>
        <taxon>Pezizomycotina</taxon>
        <taxon>Sordariomycetes</taxon>
        <taxon>Sordariomycetidae</taxon>
        <taxon>Diaporthales</taxon>
        <taxon>Cytosporaceae</taxon>
        <taxon>Cytospora</taxon>
    </lineage>
</organism>
<dbReference type="CDD" id="cd02440">
    <property type="entry name" value="AdoMet_MTases"/>
    <property type="match status" value="1"/>
</dbReference>
<dbReference type="OrthoDB" id="2013972at2759"/>
<evidence type="ECO:0000313" key="2">
    <source>
        <dbReference type="EMBL" id="ROW04553.1"/>
    </source>
</evidence>
<sequence>MSNGHPPELAAEPASEAPVPVPPAQPAEQPGDPTQTTGLLPPAHWTQLAEQQNLDEDNDSAFGDTASSTDSITSSILEYRTIHGRTYHSDNVPGNAQYWGSNDEMQSEAMDIKDFADEHPGAEVIGTDISPIQPKWVPPNLKFEIEDCTSEWTFNPNTFDYIHMRYLVGSVIDWTALFKEAYAALKPGAWLESFEGSPHMISDDGTVSDKSAISQWGKFFEEGGKTLGRSFMVVDEGVQRKAMEEAGFVDIQEWDCKAPVGSWPRDKKRKNIGQWAQTALECDIEGYVLFIANVIAAASVVASRRAPGLPSPGPSKPDLTYLFTVNITTSSTSIGTTPFGERKFQAITGGSFSGPRLKGNVASGGADWGIVGSNGDFSPDVAYVLETHNGSNILVRQRGRAPNVFSLFETGSDEYGWLNLVVAYGEATSVTGTGVSLDLWQVGTYAGTMPS</sequence>
<dbReference type="Gene3D" id="3.40.50.150">
    <property type="entry name" value="Vaccinia Virus protein VP39"/>
    <property type="match status" value="1"/>
</dbReference>
<gene>
    <name evidence="2" type="ORF">VMCG_05035</name>
</gene>
<reference evidence="2 3" key="1">
    <citation type="submission" date="2015-09" db="EMBL/GenBank/DDBJ databases">
        <title>Host preference determinants of Valsa canker pathogens revealed by comparative genomics.</title>
        <authorList>
            <person name="Yin Z."/>
            <person name="Huang L."/>
        </authorList>
    </citation>
    <scope>NUCLEOTIDE SEQUENCE [LARGE SCALE GENOMIC DNA]</scope>
    <source>
        <strain evidence="2 3">03-1</strain>
    </source>
</reference>
<dbReference type="Pfam" id="PF11578">
    <property type="entry name" value="DUF3237"/>
    <property type="match status" value="1"/>
</dbReference>
<dbReference type="PANTHER" id="PTHR37315:SF1">
    <property type="entry name" value="UPF0311 PROTEIN BLR7842"/>
    <property type="match status" value="1"/>
</dbReference>
<dbReference type="EMBL" id="LKEA01000014">
    <property type="protein sequence ID" value="ROW04553.1"/>
    <property type="molecule type" value="Genomic_DNA"/>
</dbReference>
<dbReference type="AlphaFoldDB" id="A0A423WMI2"/>
<evidence type="ECO:0000313" key="3">
    <source>
        <dbReference type="Proteomes" id="UP000283895"/>
    </source>
</evidence>
<feature type="region of interest" description="Disordered" evidence="1">
    <location>
        <begin position="1"/>
        <end position="40"/>
    </location>
</feature>
<feature type="compositionally biased region" description="Low complexity" evidence="1">
    <location>
        <begin position="1"/>
        <end position="18"/>
    </location>
</feature>
<dbReference type="STRING" id="356882.A0A423WMI2"/>
<name>A0A423WMI2_9PEZI</name>